<evidence type="ECO:0000313" key="2">
    <source>
        <dbReference type="Proteomes" id="UP001595379"/>
    </source>
</evidence>
<dbReference type="RefSeq" id="WP_343164052.1">
    <property type="nucleotide sequence ID" value="NZ_JBHRSV010000001.1"/>
</dbReference>
<reference evidence="2" key="1">
    <citation type="journal article" date="2019" name="Int. J. Syst. Evol. Microbiol.">
        <title>The Global Catalogue of Microorganisms (GCM) 10K type strain sequencing project: providing services to taxonomists for standard genome sequencing and annotation.</title>
        <authorList>
            <consortium name="The Broad Institute Genomics Platform"/>
            <consortium name="The Broad Institute Genome Sequencing Center for Infectious Disease"/>
            <person name="Wu L."/>
            <person name="Ma J."/>
        </authorList>
    </citation>
    <scope>NUCLEOTIDE SEQUENCE [LARGE SCALE GENOMIC DNA]</scope>
    <source>
        <strain evidence="2">KCTC 52487</strain>
    </source>
</reference>
<dbReference type="InterPro" id="IPR021508">
    <property type="entry name" value="Gp17-like"/>
</dbReference>
<dbReference type="Proteomes" id="UP001595379">
    <property type="component" value="Unassembled WGS sequence"/>
</dbReference>
<dbReference type="EMBL" id="JBHRSV010000001">
    <property type="protein sequence ID" value="MFC2925174.1"/>
    <property type="molecule type" value="Genomic_DNA"/>
</dbReference>
<organism evidence="1 2">
    <name type="scientific">Hyphobacterium vulgare</name>
    <dbReference type="NCBI Taxonomy" id="1736751"/>
    <lineage>
        <taxon>Bacteria</taxon>
        <taxon>Pseudomonadati</taxon>
        <taxon>Pseudomonadota</taxon>
        <taxon>Alphaproteobacteria</taxon>
        <taxon>Maricaulales</taxon>
        <taxon>Maricaulaceae</taxon>
        <taxon>Hyphobacterium</taxon>
    </lineage>
</organism>
<sequence length="137" mass="14785">MSAEAAFQDALIQHLSADAGVIALLGDPPRVFDEEPAGAAYPYVTIGRGVSEDADGDGARVIEHRLTLHVWVRHGGRREAKTIVDAMRTAGHEAALSLSGGWRCVFCRSVYADAFRTADSRIAHGVIRFRALLEEVA</sequence>
<accession>A0ABV6ZUU6</accession>
<keyword evidence="2" id="KW-1185">Reference proteome</keyword>
<dbReference type="InterPro" id="IPR053745">
    <property type="entry name" value="Viral_Tail_Comp_sf"/>
</dbReference>
<dbReference type="Pfam" id="PF11367">
    <property type="entry name" value="Tail_completion_gp17"/>
    <property type="match status" value="1"/>
</dbReference>
<gene>
    <name evidence="1" type="ORF">ACFOOR_03550</name>
</gene>
<proteinExistence type="predicted"/>
<dbReference type="Gene3D" id="3.30.2000.30">
    <property type="match status" value="1"/>
</dbReference>
<protein>
    <submittedName>
        <fullName evidence="1">DUF3168 domain-containing protein</fullName>
    </submittedName>
</protein>
<name>A0ABV6ZUU6_9PROT</name>
<evidence type="ECO:0000313" key="1">
    <source>
        <dbReference type="EMBL" id="MFC2925174.1"/>
    </source>
</evidence>
<comment type="caution">
    <text evidence="1">The sequence shown here is derived from an EMBL/GenBank/DDBJ whole genome shotgun (WGS) entry which is preliminary data.</text>
</comment>